<feature type="compositionally biased region" description="Polar residues" evidence="1">
    <location>
        <begin position="190"/>
        <end position="200"/>
    </location>
</feature>
<feature type="region of interest" description="Disordered" evidence="1">
    <location>
        <begin position="165"/>
        <end position="200"/>
    </location>
</feature>
<gene>
    <name evidence="3" type="ORF">MGN01_19810</name>
</gene>
<sequence>MMLPQAGLQPVETSENPRIMRRVPSPFERGVRVGRRLFAGGLMLIAGFPATGASQAAGGLSDSDVISVIVDNAKVIRLPEQTATVIVGNPAIADVTSRPGGVVILTGKGLGITNLIALDAKGTLITEASITVQASTATIVTVQRGANDRNSYTCAPRCQPTAQLGDGKDWFSEMNSQSERRRTAASSAANGQTDPTLPSK</sequence>
<protein>
    <recommendedName>
        <fullName evidence="2">Pilus formation protein N-terminal domain-containing protein</fullName>
    </recommendedName>
</protein>
<name>A0A512JJK0_9HYPH</name>
<evidence type="ECO:0000313" key="3">
    <source>
        <dbReference type="EMBL" id="GEP10136.1"/>
    </source>
</evidence>
<dbReference type="InterPro" id="IPR032789">
    <property type="entry name" value="T2SS-T3SS_pil_N"/>
</dbReference>
<proteinExistence type="predicted"/>
<keyword evidence="4" id="KW-1185">Reference proteome</keyword>
<comment type="caution">
    <text evidence="3">The sequence shown here is derived from an EMBL/GenBank/DDBJ whole genome shotgun (WGS) entry which is preliminary data.</text>
</comment>
<accession>A0A512JJK0</accession>
<feature type="domain" description="Pilus formation protein N-terminal" evidence="2">
    <location>
        <begin position="63"/>
        <end position="132"/>
    </location>
</feature>
<evidence type="ECO:0000259" key="2">
    <source>
        <dbReference type="Pfam" id="PF13629"/>
    </source>
</evidence>
<evidence type="ECO:0000313" key="4">
    <source>
        <dbReference type="Proteomes" id="UP000321750"/>
    </source>
</evidence>
<organism evidence="3 4">
    <name type="scientific">Methylobacterium gnaphalii</name>
    <dbReference type="NCBI Taxonomy" id="1010610"/>
    <lineage>
        <taxon>Bacteria</taxon>
        <taxon>Pseudomonadati</taxon>
        <taxon>Pseudomonadota</taxon>
        <taxon>Alphaproteobacteria</taxon>
        <taxon>Hyphomicrobiales</taxon>
        <taxon>Methylobacteriaceae</taxon>
        <taxon>Methylobacterium</taxon>
    </lineage>
</organism>
<dbReference type="Proteomes" id="UP000321750">
    <property type="component" value="Unassembled WGS sequence"/>
</dbReference>
<dbReference type="Pfam" id="PF13629">
    <property type="entry name" value="T2SS-T3SS_pil_N"/>
    <property type="match status" value="1"/>
</dbReference>
<reference evidence="3 4" key="1">
    <citation type="submission" date="2019-07" db="EMBL/GenBank/DDBJ databases">
        <title>Whole genome shotgun sequence of Methylobacterium gnaphalii NBRC 107716.</title>
        <authorList>
            <person name="Hosoyama A."/>
            <person name="Uohara A."/>
            <person name="Ohji S."/>
            <person name="Ichikawa N."/>
        </authorList>
    </citation>
    <scope>NUCLEOTIDE SEQUENCE [LARGE SCALE GENOMIC DNA]</scope>
    <source>
        <strain evidence="3 4">NBRC 107716</strain>
    </source>
</reference>
<dbReference type="AlphaFoldDB" id="A0A512JJK0"/>
<dbReference type="EMBL" id="BJZV01000008">
    <property type="protein sequence ID" value="GEP10136.1"/>
    <property type="molecule type" value="Genomic_DNA"/>
</dbReference>
<evidence type="ECO:0000256" key="1">
    <source>
        <dbReference type="SAM" id="MobiDB-lite"/>
    </source>
</evidence>